<dbReference type="InterPro" id="IPR055217">
    <property type="entry name" value="TPR_EMC2"/>
</dbReference>
<evidence type="ECO:0000256" key="1">
    <source>
        <dbReference type="ARBA" id="ARBA00010361"/>
    </source>
</evidence>
<feature type="domain" description="EMC2 TPR-like" evidence="6">
    <location>
        <begin position="85"/>
        <end position="194"/>
    </location>
</feature>
<dbReference type="PROSITE" id="PS50005">
    <property type="entry name" value="TPR"/>
    <property type="match status" value="1"/>
</dbReference>
<dbReference type="PANTHER" id="PTHR12760">
    <property type="entry name" value="TETRATRICOPEPTIDE REPEAT PROTEIN"/>
    <property type="match status" value="1"/>
</dbReference>
<dbReference type="Gene3D" id="1.25.40.10">
    <property type="entry name" value="Tetratricopeptide repeat domain"/>
    <property type="match status" value="1"/>
</dbReference>
<evidence type="ECO:0000313" key="7">
    <source>
        <dbReference type="EMBL" id="CAD5118556.1"/>
    </source>
</evidence>
<sequence length="289" mass="33976">MKTMNWEESVETLKKIREDGYRKSHEVIAIWIDCLSHFTHKLGDDAWVIYEQVAIAALDCGRDDIAEVQCIRKLRHRFSSSQRVRRLEGMYYESKRKFEEAREIYDKILKADETDLMTRKRKIAILKAQHQSSEAIKELNKHLLHFQSDYDSWMELCDLYLSEQDYAKAAFCMEELLLSNPHNHLYYQKYAEIKYTQGTADNLHIARSYFAQAIKINPNNMRALYGLYLTTNTLATSTKPKEKKEHTKMLKTMSWASDQIRKKVKSTPLPVNDNLIDATDYLFESLKIA</sequence>
<dbReference type="InterPro" id="IPR011990">
    <property type="entry name" value="TPR-like_helical_dom_sf"/>
</dbReference>
<evidence type="ECO:0000259" key="6">
    <source>
        <dbReference type="Pfam" id="PF22890"/>
    </source>
</evidence>
<comment type="subunit">
    <text evidence="5">Component of the ER membrane protein complex (EMC).</text>
</comment>
<dbReference type="Proteomes" id="UP000549394">
    <property type="component" value="Unassembled WGS sequence"/>
</dbReference>
<dbReference type="InterPro" id="IPR019734">
    <property type="entry name" value="TPR_rpt"/>
</dbReference>
<comment type="subcellular location">
    <subcellularLocation>
        <location evidence="5">Endoplasmic reticulum membrane</location>
        <topology evidence="5">Peripheral membrane protein</topology>
        <orientation evidence="5">Cytoplasmic side</orientation>
    </subcellularLocation>
</comment>
<comment type="function">
    <text evidence="5">Part of the endoplasmic reticulum membrane protein complex (EMC) that enables the energy-independent insertion into endoplasmic reticulum membranes of newly synthesized membrane proteins.</text>
</comment>
<evidence type="ECO:0000256" key="4">
    <source>
        <dbReference type="PROSITE-ProRule" id="PRU00339"/>
    </source>
</evidence>
<gene>
    <name evidence="7" type="ORF">DGYR_LOCUS6913</name>
</gene>
<feature type="repeat" description="TPR" evidence="4">
    <location>
        <begin position="82"/>
        <end position="115"/>
    </location>
</feature>
<evidence type="ECO:0000313" key="8">
    <source>
        <dbReference type="Proteomes" id="UP000549394"/>
    </source>
</evidence>
<evidence type="ECO:0000256" key="2">
    <source>
        <dbReference type="ARBA" id="ARBA00022737"/>
    </source>
</evidence>
<evidence type="ECO:0000256" key="5">
    <source>
        <dbReference type="RuleBase" id="RU367091"/>
    </source>
</evidence>
<accession>A0A7I8VQG3</accession>
<protein>
    <recommendedName>
        <fullName evidence="5">ER membrane protein complex subunit 2</fullName>
    </recommendedName>
</protein>
<keyword evidence="5" id="KW-0472">Membrane</keyword>
<reference evidence="7 8" key="1">
    <citation type="submission" date="2020-08" db="EMBL/GenBank/DDBJ databases">
        <authorList>
            <person name="Hejnol A."/>
        </authorList>
    </citation>
    <scope>NUCLEOTIDE SEQUENCE [LARGE SCALE GENOMIC DNA]</scope>
</reference>
<keyword evidence="5" id="KW-0256">Endoplasmic reticulum</keyword>
<organism evidence="7 8">
    <name type="scientific">Dimorphilus gyrociliatus</name>
    <dbReference type="NCBI Taxonomy" id="2664684"/>
    <lineage>
        <taxon>Eukaryota</taxon>
        <taxon>Metazoa</taxon>
        <taxon>Spiralia</taxon>
        <taxon>Lophotrochozoa</taxon>
        <taxon>Annelida</taxon>
        <taxon>Polychaeta</taxon>
        <taxon>Polychaeta incertae sedis</taxon>
        <taxon>Dinophilidae</taxon>
        <taxon>Dimorphilus</taxon>
    </lineage>
</organism>
<dbReference type="Pfam" id="PF22890">
    <property type="entry name" value="TPR_EMC2"/>
    <property type="match status" value="1"/>
</dbReference>
<dbReference type="SUPFAM" id="SSF48452">
    <property type="entry name" value="TPR-like"/>
    <property type="match status" value="1"/>
</dbReference>
<dbReference type="OrthoDB" id="124397at2759"/>
<name>A0A7I8VQG3_9ANNE</name>
<keyword evidence="2" id="KW-0677">Repeat</keyword>
<evidence type="ECO:0000256" key="3">
    <source>
        <dbReference type="ARBA" id="ARBA00022803"/>
    </source>
</evidence>
<dbReference type="EMBL" id="CAJFCJ010000009">
    <property type="protein sequence ID" value="CAD5118556.1"/>
    <property type="molecule type" value="Genomic_DNA"/>
</dbReference>
<proteinExistence type="inferred from homology"/>
<dbReference type="AlphaFoldDB" id="A0A7I8VQG3"/>
<keyword evidence="3 4" id="KW-0802">TPR repeat</keyword>
<dbReference type="GO" id="GO:0072546">
    <property type="term" value="C:EMC complex"/>
    <property type="evidence" value="ECO:0007669"/>
    <property type="project" value="UniProtKB-UniRule"/>
</dbReference>
<keyword evidence="8" id="KW-1185">Reference proteome</keyword>
<comment type="similarity">
    <text evidence="1 5">Belongs to the EMC2 family.</text>
</comment>
<dbReference type="InterPro" id="IPR039856">
    <property type="entry name" value="EMC2-like"/>
</dbReference>
<comment type="caution">
    <text evidence="7">The sequence shown here is derived from an EMBL/GenBank/DDBJ whole genome shotgun (WGS) entry which is preliminary data.</text>
</comment>